<gene>
    <name evidence="1" type="ORF">F0M16_21940</name>
</gene>
<evidence type="ECO:0000313" key="1">
    <source>
        <dbReference type="EMBL" id="KAA1252608.1"/>
    </source>
</evidence>
<sequence length="134" mass="14942">MQMVESPKLGLSKNKQEAIQFIEKHSDYILKNQGQLPIIRKTIDLGLSRGQGKRSGGMVKGGMCTIMGKVSYDGIDMSSFQELANEKSKALVFQDVNRCARYAAAYNLGCNHIESMCYAIKPNFSIENLMEKRG</sequence>
<dbReference type="EMBL" id="VUAA01000051">
    <property type="protein sequence ID" value="KAA1252608.1"/>
    <property type="molecule type" value="Genomic_DNA"/>
</dbReference>
<reference evidence="1 2" key="1">
    <citation type="submission" date="2019-09" db="EMBL/GenBank/DDBJ databases">
        <authorList>
            <person name="Kritzky A."/>
            <person name="Schelkanova E.Y."/>
            <person name="Alkhova Z.V."/>
            <person name="Smirnova N.I."/>
        </authorList>
    </citation>
    <scope>NUCLEOTIDE SEQUENCE [LARGE SCALE GENOMIC DNA]</scope>
    <source>
        <strain evidence="1 2">M1526</strain>
    </source>
</reference>
<dbReference type="Proteomes" id="UP000323225">
    <property type="component" value="Unassembled WGS sequence"/>
</dbReference>
<protein>
    <recommendedName>
        <fullName evidence="3">Lysozyme</fullName>
    </recommendedName>
</protein>
<name>A0A5Q6PCK2_VIBCL</name>
<evidence type="ECO:0008006" key="3">
    <source>
        <dbReference type="Google" id="ProtNLM"/>
    </source>
</evidence>
<organism evidence="1 2">
    <name type="scientific">Vibrio cholerae</name>
    <dbReference type="NCBI Taxonomy" id="666"/>
    <lineage>
        <taxon>Bacteria</taxon>
        <taxon>Pseudomonadati</taxon>
        <taxon>Pseudomonadota</taxon>
        <taxon>Gammaproteobacteria</taxon>
        <taxon>Vibrionales</taxon>
        <taxon>Vibrionaceae</taxon>
        <taxon>Vibrio</taxon>
    </lineage>
</organism>
<accession>A0A5Q6PCK2</accession>
<proteinExistence type="predicted"/>
<comment type="caution">
    <text evidence="1">The sequence shown here is derived from an EMBL/GenBank/DDBJ whole genome shotgun (WGS) entry which is preliminary data.</text>
</comment>
<evidence type="ECO:0000313" key="2">
    <source>
        <dbReference type="Proteomes" id="UP000323225"/>
    </source>
</evidence>
<dbReference type="AlphaFoldDB" id="A0A5Q6PCK2"/>